<evidence type="ECO:0000313" key="4">
    <source>
        <dbReference type="Proteomes" id="UP000604046"/>
    </source>
</evidence>
<dbReference type="OrthoDB" id="413469at2759"/>
<comment type="caution">
    <text evidence="3">The sequence shown here is derived from an EMBL/GenBank/DDBJ whole genome shotgun (WGS) entry which is preliminary data.</text>
</comment>
<evidence type="ECO:0000313" key="3">
    <source>
        <dbReference type="EMBL" id="CAE7361440.1"/>
    </source>
</evidence>
<gene>
    <name evidence="3" type="primary">LSMT-L</name>
    <name evidence="3" type="ORF">SNAT2548_LOCUS19452</name>
</gene>
<feature type="signal peptide" evidence="2">
    <location>
        <begin position="1"/>
        <end position="18"/>
    </location>
</feature>
<keyword evidence="4" id="KW-1185">Reference proteome</keyword>
<keyword evidence="2" id="KW-0732">Signal</keyword>
<reference evidence="3" key="1">
    <citation type="submission" date="2021-02" db="EMBL/GenBank/DDBJ databases">
        <authorList>
            <person name="Dougan E. K."/>
            <person name="Rhodes N."/>
            <person name="Thang M."/>
            <person name="Chan C."/>
        </authorList>
    </citation>
    <scope>NUCLEOTIDE SEQUENCE</scope>
</reference>
<proteinExistence type="predicted"/>
<dbReference type="Proteomes" id="UP000604046">
    <property type="component" value="Unassembled WGS sequence"/>
</dbReference>
<feature type="chain" id="PRO_5032822945" evidence="2">
    <location>
        <begin position="19"/>
        <end position="1076"/>
    </location>
</feature>
<evidence type="ECO:0000256" key="2">
    <source>
        <dbReference type="SAM" id="SignalP"/>
    </source>
</evidence>
<dbReference type="AlphaFoldDB" id="A0A812PR30"/>
<organism evidence="3 4">
    <name type="scientific">Symbiodinium natans</name>
    <dbReference type="NCBI Taxonomy" id="878477"/>
    <lineage>
        <taxon>Eukaryota</taxon>
        <taxon>Sar</taxon>
        <taxon>Alveolata</taxon>
        <taxon>Dinophyceae</taxon>
        <taxon>Suessiales</taxon>
        <taxon>Symbiodiniaceae</taxon>
        <taxon>Symbiodinium</taxon>
    </lineage>
</organism>
<feature type="region of interest" description="Disordered" evidence="1">
    <location>
        <begin position="39"/>
        <end position="74"/>
    </location>
</feature>
<sequence>MLQLVPLALLAWLIPSQAATECQDEGQVGLMQLKTSPTLSQSATRLDHEAGMHSRWGHASPTTPEKEPEGTTPADTVRRFCNATALLDMHGALQNGGNDAQSEMEATLIESVAKTVEVNNVEKVARDMFTMYICVRWVPDSVFWHLARQELAADLLDAVVDNEQKIEQAIAELYQKYKFVPLLCSENINVFDQKDPQDHTYFKTFERKMGGLATWLREHGNGTVARKLASADEIFCGSANMNDPSCGRQQKFDEWMSSMTSAFGSWHWDAKSSEEKWSAMASIFKSFGSDAPDGAPDWNKDMVSWKRNFPYYSFVSKDSGMPSASSPSSSQRFLACFGKRVASELHRRPSGRYVLTDQNNLGCHGFWDAEELSDMLRRTVNLWRPPTCQMALMTYDIKRKILLMYSQMSKTLFKALPSMVNDEELNDKGLLSSAVQGPAPFDPSRVSENGVNYVDGMRVKAKADLRWPVGCEESWFSSTNGCDFHIVQGEYGTVENTQGKLAVVWDQDEKSQRRVVEGKDVDVVPRDWGPSKTLSSRAWDMVSGIGSSISSTAEGLVASLYTPRQTGLANLFSSSVSKWVVCPIRNDADLEALDNQLGVEDAALQDLQEEAYSSWTGHKAKVPGESCSEPTFDASQFPKSQVCEISELHADHPEKYTENGVADPFLCPAKALLPASEQLEEVRTMFLHMTPQQLRHYQWKYNGDFPARRQYERKPNLPQVEYELVKLLRVPQSGEVSFARTCSPEEMQHSPRFCRATRFHNKWSTMTEIASTLGSAAAGSVAMGTASITMTLSSYGKILSQGGSAGDKAKEAATYLGEDLWDSLTGAGRLISSTATSAVNSVAYELPGSKQRQQRMEEQIFQTAEERYQRYVVTMPCEDFDPALEFSTKQLWKMIKSAYENGVKDALSSPVPKLTLRGEGRLFVRDNSKKADSQWLTYGASVTTQGASGDALATCSTQSWWSCSGQCEASGFSCVPKDKVSANGFWRTADPTLISTVAPSSLPTSSDTGVYGISVSLYCGPKKSFRDDDSGPSSGSLLTCLEEGVKSNAQIRAASPWKLYFPDEARGRCSVQWSSG</sequence>
<dbReference type="EMBL" id="CAJNDS010002179">
    <property type="protein sequence ID" value="CAE7361440.1"/>
    <property type="molecule type" value="Genomic_DNA"/>
</dbReference>
<evidence type="ECO:0000256" key="1">
    <source>
        <dbReference type="SAM" id="MobiDB-lite"/>
    </source>
</evidence>
<accession>A0A812PR30</accession>
<name>A0A812PR30_9DINO</name>
<protein>
    <submittedName>
        <fullName evidence="3">LSMT-L protein</fullName>
    </submittedName>
</protein>